<proteinExistence type="inferred from homology"/>
<dbReference type="InterPro" id="IPR002645">
    <property type="entry name" value="STAS_dom"/>
</dbReference>
<dbReference type="SUPFAM" id="SSF52091">
    <property type="entry name" value="SpoIIaa-like"/>
    <property type="match status" value="1"/>
</dbReference>
<dbReference type="OrthoDB" id="9796076at2"/>
<name>D3PAG8_DEFDS</name>
<dbReference type="InterPro" id="IPR036513">
    <property type="entry name" value="STAS_dom_sf"/>
</dbReference>
<evidence type="ECO:0000313" key="5">
    <source>
        <dbReference type="Proteomes" id="UP000001520"/>
    </source>
</evidence>
<dbReference type="CDD" id="cd07043">
    <property type="entry name" value="STAS_anti-anti-sigma_factors"/>
    <property type="match status" value="1"/>
</dbReference>
<protein>
    <recommendedName>
        <fullName evidence="2">Anti-sigma factor antagonist</fullName>
    </recommendedName>
</protein>
<dbReference type="AlphaFoldDB" id="D3PAG8"/>
<feature type="domain" description="STAS" evidence="3">
    <location>
        <begin position="1"/>
        <end position="110"/>
    </location>
</feature>
<organism evidence="4 5">
    <name type="scientific">Deferribacter desulfuricans (strain DSM 14783 / JCM 11476 / NBRC 101012 / SSM1)</name>
    <dbReference type="NCBI Taxonomy" id="639282"/>
    <lineage>
        <taxon>Bacteria</taxon>
        <taxon>Pseudomonadati</taxon>
        <taxon>Deferribacterota</taxon>
        <taxon>Deferribacteres</taxon>
        <taxon>Deferribacterales</taxon>
        <taxon>Deferribacteraceae</taxon>
        <taxon>Deferribacter</taxon>
    </lineage>
</organism>
<dbReference type="eggNOG" id="COG1366">
    <property type="taxonomic scope" value="Bacteria"/>
</dbReference>
<dbReference type="InterPro" id="IPR003658">
    <property type="entry name" value="Anti-sigma_ant"/>
</dbReference>
<dbReference type="HOGENOM" id="CLU_115403_6_4_0"/>
<dbReference type="Proteomes" id="UP000001520">
    <property type="component" value="Chromosome"/>
</dbReference>
<reference evidence="4 5" key="1">
    <citation type="journal article" date="2010" name="DNA Res.">
        <title>Bacterial lifestyle in a deep-sea hydrothermal vent chimney revealed by the genome sequence of the thermophilic bacterium Deferribacter desulfuricans SSM1.</title>
        <authorList>
            <person name="Takaki Y."/>
            <person name="Shimamura S."/>
            <person name="Nakagawa S."/>
            <person name="Fukuhara Y."/>
            <person name="Horikawa H."/>
            <person name="Ankai A."/>
            <person name="Harada T."/>
            <person name="Hosoyama A."/>
            <person name="Oguchi A."/>
            <person name="Fukui S."/>
            <person name="Fujita N."/>
            <person name="Takami H."/>
            <person name="Takai K."/>
        </authorList>
    </citation>
    <scope>NUCLEOTIDE SEQUENCE [LARGE SCALE GENOMIC DNA]</scope>
    <source>
        <strain evidence="5">DSM 14783 / JCM 11476 / NBRC 101012 / SSM1</strain>
    </source>
</reference>
<evidence type="ECO:0000256" key="1">
    <source>
        <dbReference type="ARBA" id="ARBA00009013"/>
    </source>
</evidence>
<comment type="similarity">
    <text evidence="1 2">Belongs to the anti-sigma-factor antagonist family.</text>
</comment>
<dbReference type="PROSITE" id="PS50801">
    <property type="entry name" value="STAS"/>
    <property type="match status" value="1"/>
</dbReference>
<dbReference type="EMBL" id="AP011529">
    <property type="protein sequence ID" value="BAI79591.1"/>
    <property type="molecule type" value="Genomic_DNA"/>
</dbReference>
<evidence type="ECO:0000259" key="3">
    <source>
        <dbReference type="PROSITE" id="PS50801"/>
    </source>
</evidence>
<dbReference type="STRING" id="639282.DEFDS_0079"/>
<accession>D3PAG8</accession>
<evidence type="ECO:0000256" key="2">
    <source>
        <dbReference type="RuleBase" id="RU003749"/>
    </source>
</evidence>
<dbReference type="RefSeq" id="WP_013006839.1">
    <property type="nucleotide sequence ID" value="NC_013939.1"/>
</dbReference>
<dbReference type="Pfam" id="PF01740">
    <property type="entry name" value="STAS"/>
    <property type="match status" value="1"/>
</dbReference>
<keyword evidence="5" id="KW-1185">Reference proteome</keyword>
<dbReference type="Gene3D" id="3.30.750.24">
    <property type="entry name" value="STAS domain"/>
    <property type="match status" value="1"/>
</dbReference>
<sequence length="116" mass="13131">MSYNIQEKDGVILIEIPTRLDASNSQELKDIIAKYVADKKYKFIIDLTNTEFIDSSGLGAIVSKIAHCRANGGDVKIVVTNDRIKEIFNITHLDKVLKEFKTVQEALEEFNNTKNE</sequence>
<gene>
    <name evidence="4" type="ordered locus">DEFDS_0079</name>
</gene>
<dbReference type="NCBIfam" id="TIGR00377">
    <property type="entry name" value="ant_ant_sig"/>
    <property type="match status" value="1"/>
</dbReference>
<dbReference type="GO" id="GO:0043856">
    <property type="term" value="F:anti-sigma factor antagonist activity"/>
    <property type="evidence" value="ECO:0007669"/>
    <property type="project" value="InterPro"/>
</dbReference>
<dbReference type="PANTHER" id="PTHR33495">
    <property type="entry name" value="ANTI-SIGMA FACTOR ANTAGONIST TM_1081-RELATED-RELATED"/>
    <property type="match status" value="1"/>
</dbReference>
<dbReference type="PANTHER" id="PTHR33495:SF2">
    <property type="entry name" value="ANTI-SIGMA FACTOR ANTAGONIST TM_1081-RELATED"/>
    <property type="match status" value="1"/>
</dbReference>
<dbReference type="KEGG" id="ddf:DEFDS_0079"/>
<evidence type="ECO:0000313" key="4">
    <source>
        <dbReference type="EMBL" id="BAI79591.1"/>
    </source>
</evidence>